<dbReference type="InterPro" id="IPR036188">
    <property type="entry name" value="FAD/NAD-bd_sf"/>
</dbReference>
<gene>
    <name evidence="17" type="ORF">GAK31_03575</name>
</gene>
<dbReference type="Pfam" id="PF13450">
    <property type="entry name" value="NAD_binding_8"/>
    <property type="match status" value="1"/>
</dbReference>
<dbReference type="Gene3D" id="3.30.70.20">
    <property type="match status" value="1"/>
</dbReference>
<evidence type="ECO:0000256" key="14">
    <source>
        <dbReference type="RuleBase" id="RU366068"/>
    </source>
</evidence>
<organism evidence="17 18">
    <name type="scientific">Stenotrophomonas maltophilia</name>
    <name type="common">Pseudomonas maltophilia</name>
    <name type="synonym">Xanthomonas maltophilia</name>
    <dbReference type="NCBI Taxonomy" id="40324"/>
    <lineage>
        <taxon>Bacteria</taxon>
        <taxon>Pseudomonadati</taxon>
        <taxon>Pseudomonadota</taxon>
        <taxon>Gammaproteobacteria</taxon>
        <taxon>Lysobacterales</taxon>
        <taxon>Lysobacteraceae</taxon>
        <taxon>Stenotrophomonas</taxon>
        <taxon>Stenotrophomonas maltophilia group</taxon>
    </lineage>
</organism>
<dbReference type="SUPFAM" id="SSF54862">
    <property type="entry name" value="4Fe-4S ferredoxins"/>
    <property type="match status" value="1"/>
</dbReference>
<proteinExistence type="predicted"/>
<keyword evidence="11 14" id="KW-0411">Iron-sulfur</keyword>
<dbReference type="AlphaFoldDB" id="A0A7V8FE32"/>
<keyword evidence="6 14" id="KW-0479">Metal-binding</keyword>
<evidence type="ECO:0000259" key="16">
    <source>
        <dbReference type="Pfam" id="PF21162"/>
    </source>
</evidence>
<evidence type="ECO:0000256" key="9">
    <source>
        <dbReference type="ARBA" id="ARBA00023002"/>
    </source>
</evidence>
<comment type="cofactor">
    <cofactor evidence="14">
        <name>[4Fe-4S] cluster</name>
        <dbReference type="ChEBI" id="CHEBI:49883"/>
    </cofactor>
    <text evidence="14">Binds 1 [4Fe-4S] cluster.</text>
</comment>
<dbReference type="PANTHER" id="PTHR10617">
    <property type="entry name" value="ELECTRON TRANSFER FLAVOPROTEIN-UBIQUINONE OXIDOREDUCTASE"/>
    <property type="match status" value="1"/>
</dbReference>
<keyword evidence="12 14" id="KW-0830">Ubiquinone</keyword>
<dbReference type="FunFam" id="3.30.70.20:FF:000012">
    <property type="entry name" value="Electron transfer flavoprotein-ubiquinone oxidoreductase, mitochondrial"/>
    <property type="match status" value="1"/>
</dbReference>
<dbReference type="PANTHER" id="PTHR10617:SF107">
    <property type="entry name" value="ELECTRON TRANSFER FLAVOPROTEIN-UBIQUINONE OXIDOREDUCTASE, MITOCHONDRIAL"/>
    <property type="match status" value="1"/>
</dbReference>
<feature type="domain" description="ETF-QO/FixC ubiquinone-binding" evidence="16">
    <location>
        <begin position="219"/>
        <end position="312"/>
    </location>
</feature>
<keyword evidence="9 14" id="KW-0560">Oxidoreductase</keyword>
<comment type="catalytic activity">
    <reaction evidence="13 14">
        <text>a ubiquinone + reduced [electron-transfer flavoprotein] = a ubiquinol + oxidized [electron-transfer flavoprotein] + H(+)</text>
        <dbReference type="Rhea" id="RHEA:24052"/>
        <dbReference type="Rhea" id="RHEA-COMP:9565"/>
        <dbReference type="Rhea" id="RHEA-COMP:9566"/>
        <dbReference type="Rhea" id="RHEA-COMP:10685"/>
        <dbReference type="Rhea" id="RHEA-COMP:10686"/>
        <dbReference type="ChEBI" id="CHEBI:15378"/>
        <dbReference type="ChEBI" id="CHEBI:16389"/>
        <dbReference type="ChEBI" id="CHEBI:17976"/>
        <dbReference type="ChEBI" id="CHEBI:57692"/>
        <dbReference type="ChEBI" id="CHEBI:58307"/>
        <dbReference type="EC" id="1.5.5.1"/>
    </reaction>
</comment>
<keyword evidence="8 14" id="KW-0249">Electron transport</keyword>
<keyword evidence="4" id="KW-0004">4Fe-4S</keyword>
<dbReference type="Gene3D" id="3.30.9.90">
    <property type="match status" value="1"/>
</dbReference>
<reference evidence="18" key="1">
    <citation type="journal article" date="2020" name="MBio">
        <title>Horizontal gene transfer to a defensive symbiont with a reduced genome amongst a multipartite beetle microbiome.</title>
        <authorList>
            <person name="Waterworth S.C."/>
            <person name="Florez L.V."/>
            <person name="Rees E.R."/>
            <person name="Hertweck C."/>
            <person name="Kaltenpoth M."/>
            <person name="Kwan J.C."/>
        </authorList>
    </citation>
    <scope>NUCLEOTIDE SEQUENCE [LARGE SCALE GENOMIC DNA]</scope>
</reference>
<comment type="cofactor">
    <cofactor evidence="1 14">
        <name>FAD</name>
        <dbReference type="ChEBI" id="CHEBI:57692"/>
    </cofactor>
</comment>
<keyword evidence="5 14" id="KW-0285">Flavoprotein</keyword>
<evidence type="ECO:0000256" key="6">
    <source>
        <dbReference type="ARBA" id="ARBA00022723"/>
    </source>
</evidence>
<evidence type="ECO:0000313" key="18">
    <source>
        <dbReference type="Proteomes" id="UP000487117"/>
    </source>
</evidence>
<comment type="caution">
    <text evidence="17">The sequence shown here is derived from an EMBL/GenBank/DDBJ whole genome shotgun (WGS) entry which is preliminary data.</text>
</comment>
<evidence type="ECO:0000259" key="15">
    <source>
        <dbReference type="Pfam" id="PF05187"/>
    </source>
</evidence>
<dbReference type="InterPro" id="IPR040156">
    <property type="entry name" value="ETF-QO"/>
</dbReference>
<name>A0A7V8FE32_STEMA</name>
<accession>A0A7V8FE32</accession>
<dbReference type="Gene3D" id="3.50.50.60">
    <property type="entry name" value="FAD/NAD(P)-binding domain"/>
    <property type="match status" value="1"/>
</dbReference>
<evidence type="ECO:0000256" key="2">
    <source>
        <dbReference type="ARBA" id="ARBA00002819"/>
    </source>
</evidence>
<evidence type="ECO:0000256" key="5">
    <source>
        <dbReference type="ARBA" id="ARBA00022630"/>
    </source>
</evidence>
<dbReference type="PRINTS" id="PR00420">
    <property type="entry name" value="RNGMNOXGNASE"/>
</dbReference>
<evidence type="ECO:0000256" key="8">
    <source>
        <dbReference type="ARBA" id="ARBA00022982"/>
    </source>
</evidence>
<evidence type="ECO:0000256" key="7">
    <source>
        <dbReference type="ARBA" id="ARBA00022827"/>
    </source>
</evidence>
<evidence type="ECO:0000256" key="3">
    <source>
        <dbReference type="ARBA" id="ARBA00022448"/>
    </source>
</evidence>
<protein>
    <recommendedName>
        <fullName evidence="14">Electron transfer flavoprotein-ubiquinone oxidoreductase</fullName>
        <shortName evidence="14">ETF-QO</shortName>
        <ecNumber evidence="14">1.5.5.1</ecNumber>
    </recommendedName>
</protein>
<dbReference type="EMBL" id="WNDS01000005">
    <property type="protein sequence ID" value="KAF1013426.1"/>
    <property type="molecule type" value="Genomic_DNA"/>
</dbReference>
<evidence type="ECO:0000256" key="13">
    <source>
        <dbReference type="ARBA" id="ARBA00052682"/>
    </source>
</evidence>
<keyword evidence="10 14" id="KW-0408">Iron</keyword>
<evidence type="ECO:0000256" key="4">
    <source>
        <dbReference type="ARBA" id="ARBA00022485"/>
    </source>
</evidence>
<evidence type="ECO:0000256" key="12">
    <source>
        <dbReference type="ARBA" id="ARBA00023075"/>
    </source>
</evidence>
<evidence type="ECO:0000256" key="1">
    <source>
        <dbReference type="ARBA" id="ARBA00001974"/>
    </source>
</evidence>
<dbReference type="SUPFAM" id="SSF51905">
    <property type="entry name" value="FAD/NAD(P)-binding domain"/>
    <property type="match status" value="1"/>
</dbReference>
<keyword evidence="3 14" id="KW-0813">Transport</keyword>
<dbReference type="Pfam" id="PF05187">
    <property type="entry name" value="Fer4_ETF_QO"/>
    <property type="match status" value="1"/>
</dbReference>
<dbReference type="Pfam" id="PF21162">
    <property type="entry name" value="ETFQO_UQ-bd"/>
    <property type="match status" value="1"/>
</dbReference>
<evidence type="ECO:0000256" key="11">
    <source>
        <dbReference type="ARBA" id="ARBA00023014"/>
    </source>
</evidence>
<evidence type="ECO:0000256" key="10">
    <source>
        <dbReference type="ARBA" id="ARBA00023004"/>
    </source>
</evidence>
<dbReference type="GO" id="GO:0046872">
    <property type="term" value="F:metal ion binding"/>
    <property type="evidence" value="ECO:0007669"/>
    <property type="project" value="UniProtKB-KW"/>
</dbReference>
<keyword evidence="7 14" id="KW-0274">FAD</keyword>
<dbReference type="Proteomes" id="UP000487117">
    <property type="component" value="Unassembled WGS sequence"/>
</dbReference>
<dbReference type="GO" id="GO:0051539">
    <property type="term" value="F:4 iron, 4 sulfur cluster binding"/>
    <property type="evidence" value="ECO:0007669"/>
    <property type="project" value="UniProtKB-UniRule"/>
</dbReference>
<dbReference type="GO" id="GO:0004174">
    <property type="term" value="F:electron-transferring-flavoprotein dehydrogenase activity"/>
    <property type="evidence" value="ECO:0007669"/>
    <property type="project" value="UniProtKB-UniRule"/>
</dbReference>
<comment type="function">
    <text evidence="2 14">Accepts electrons from ETF and reduces ubiquinone.</text>
</comment>
<dbReference type="SUPFAM" id="SSF54373">
    <property type="entry name" value="FAD-linked reductases, C-terminal domain"/>
    <property type="match status" value="1"/>
</dbReference>
<sequence>MSAEANALSPREVMEFDVVIVGAGPAGLATAIRLRQCAVEAGRELSVCVLEKGSEPGAHILSGAVMDPRALTELFPDWAERGAPLKQKVTRDEFLFLSETGARRTPQALQPECFHNEGNYIISLGEVTRWLAQQAEALEVAIFPGFPAAEVLYGADGAVIGVATGDMGIEKDGTPGPAFERGMALHAKYTVFAEGARGRLGRQLIANFQLDAGKDPQAYGIGIKELWQIDPAKHEPGLVVHASGWPLDSDTYGGAFLYHADGGKVAIGYVVGLDYRNPWLSPFEEFQRFKTHPEIRKHLEGGTRIGYGARAITAGGLMSLPKTVFPGGALVGCEAGYLNVSRIKGSHAAIKTGMLCADAAFDALVADRQHDALDAYPQAFEASWLHAELQQAKNFKQWFKKGQTVATLMTGIEQWLLPKLGVRNPPWTLRHSTPDHACLEPAAKHTRIAYPKPDGVLTFDRLSSVFLSSTNHEEDQPSHLTLKDASIPVQVNLAEYAGPEARYCPAGVYEFVGEADNARLQINAQNCVHCKTCDIKDPTQNIVWVTPQGGGGPNYSGM</sequence>
<dbReference type="InterPro" id="IPR049398">
    <property type="entry name" value="ETF-QO/FixC_UQ-bd"/>
</dbReference>
<dbReference type="InterPro" id="IPR007859">
    <property type="entry name" value="ETF-QO/FixX_C"/>
</dbReference>
<feature type="domain" description="ETF-QO/FixX C-terminal" evidence="15">
    <location>
        <begin position="455"/>
        <end position="556"/>
    </location>
</feature>
<dbReference type="EC" id="1.5.5.1" evidence="14"/>
<evidence type="ECO:0000313" key="17">
    <source>
        <dbReference type="EMBL" id="KAF1013426.1"/>
    </source>
</evidence>